<evidence type="ECO:0000256" key="2">
    <source>
        <dbReference type="SAM" id="MobiDB-lite"/>
    </source>
</evidence>
<feature type="region of interest" description="Disordered" evidence="2">
    <location>
        <begin position="286"/>
        <end position="305"/>
    </location>
</feature>
<dbReference type="InterPro" id="IPR015943">
    <property type="entry name" value="WD40/YVTN_repeat-like_dom_sf"/>
</dbReference>
<dbReference type="InterPro" id="IPR001680">
    <property type="entry name" value="WD40_rpt"/>
</dbReference>
<feature type="compositionally biased region" description="Polar residues" evidence="2">
    <location>
        <begin position="286"/>
        <end position="298"/>
    </location>
</feature>
<feature type="compositionally biased region" description="Basic residues" evidence="2">
    <location>
        <begin position="1158"/>
        <end position="1168"/>
    </location>
</feature>
<feature type="region of interest" description="Disordered" evidence="2">
    <location>
        <begin position="1"/>
        <end position="24"/>
    </location>
</feature>
<dbReference type="EMBL" id="OV121138">
    <property type="protein sequence ID" value="CAH0561497.1"/>
    <property type="molecule type" value="Genomic_DNA"/>
</dbReference>
<evidence type="ECO:0000313" key="6">
    <source>
        <dbReference type="Proteomes" id="UP001154078"/>
    </source>
</evidence>
<dbReference type="Proteomes" id="UP001154078">
    <property type="component" value="Chromosome 7"/>
</dbReference>
<dbReference type="AlphaFoldDB" id="A0A9P0FN48"/>
<dbReference type="GO" id="GO:0042594">
    <property type="term" value="P:response to starvation"/>
    <property type="evidence" value="ECO:0007669"/>
    <property type="project" value="TreeGrafter"/>
</dbReference>
<comment type="subcellular location">
    <subcellularLocation>
        <location evidence="1">Preautophagosomal structure</location>
    </subcellularLocation>
</comment>
<dbReference type="Pfam" id="PF21034">
    <property type="entry name" value="BCAS3_WD40"/>
    <property type="match status" value="1"/>
</dbReference>
<feature type="compositionally biased region" description="Basic and acidic residues" evidence="2">
    <location>
        <begin position="1"/>
        <end position="12"/>
    </location>
</feature>
<dbReference type="SUPFAM" id="SSF50978">
    <property type="entry name" value="WD40 repeat-like"/>
    <property type="match status" value="1"/>
</dbReference>
<feature type="compositionally biased region" description="Polar residues" evidence="2">
    <location>
        <begin position="1096"/>
        <end position="1105"/>
    </location>
</feature>
<feature type="domain" description="BCAS3" evidence="3">
    <location>
        <begin position="629"/>
        <end position="681"/>
    </location>
</feature>
<feature type="region of interest" description="Disordered" evidence="2">
    <location>
        <begin position="1095"/>
        <end position="1168"/>
    </location>
</feature>
<dbReference type="GO" id="GO:0006914">
    <property type="term" value="P:autophagy"/>
    <property type="evidence" value="ECO:0007669"/>
    <property type="project" value="InterPro"/>
</dbReference>
<reference evidence="5" key="1">
    <citation type="submission" date="2021-12" db="EMBL/GenBank/DDBJ databases">
        <authorList>
            <person name="King R."/>
        </authorList>
    </citation>
    <scope>NUCLEOTIDE SEQUENCE</scope>
</reference>
<dbReference type="InterPro" id="IPR036322">
    <property type="entry name" value="WD40_repeat_dom_sf"/>
</dbReference>
<feature type="compositionally biased region" description="Low complexity" evidence="2">
    <location>
        <begin position="1121"/>
        <end position="1134"/>
    </location>
</feature>
<dbReference type="Gene3D" id="2.130.10.10">
    <property type="entry name" value="YVTN repeat-like/Quinoprotein amine dehydrogenase"/>
    <property type="match status" value="1"/>
</dbReference>
<name>A0A9P0FN48_BRAAE</name>
<evidence type="ECO:0000259" key="4">
    <source>
        <dbReference type="Pfam" id="PF21034"/>
    </source>
</evidence>
<organism evidence="5 6">
    <name type="scientific">Brassicogethes aeneus</name>
    <name type="common">Rape pollen beetle</name>
    <name type="synonym">Meligethes aeneus</name>
    <dbReference type="NCBI Taxonomy" id="1431903"/>
    <lineage>
        <taxon>Eukaryota</taxon>
        <taxon>Metazoa</taxon>
        <taxon>Ecdysozoa</taxon>
        <taxon>Arthropoda</taxon>
        <taxon>Hexapoda</taxon>
        <taxon>Insecta</taxon>
        <taxon>Pterygota</taxon>
        <taxon>Neoptera</taxon>
        <taxon>Endopterygota</taxon>
        <taxon>Coleoptera</taxon>
        <taxon>Polyphaga</taxon>
        <taxon>Cucujiformia</taxon>
        <taxon>Nitidulidae</taxon>
        <taxon>Meligethinae</taxon>
        <taxon>Brassicogethes</taxon>
    </lineage>
</organism>
<keyword evidence="6" id="KW-1185">Reference proteome</keyword>
<accession>A0A9P0FN48</accession>
<dbReference type="OrthoDB" id="25778at2759"/>
<evidence type="ECO:0000313" key="5">
    <source>
        <dbReference type="EMBL" id="CAH0561497.1"/>
    </source>
</evidence>
<dbReference type="InterPro" id="IPR045142">
    <property type="entry name" value="BCAS3-like"/>
</dbReference>
<feature type="domain" description="BCAS3 WD40" evidence="4">
    <location>
        <begin position="56"/>
        <end position="500"/>
    </location>
</feature>
<dbReference type="PANTHER" id="PTHR13268">
    <property type="entry name" value="BREAST CARCINOMA AMPLIFIED SEQUENCE 3"/>
    <property type="match status" value="1"/>
</dbReference>
<proteinExistence type="predicted"/>
<dbReference type="SMART" id="SM00320">
    <property type="entry name" value="WD40"/>
    <property type="match status" value="2"/>
</dbReference>
<dbReference type="GO" id="GO:0000407">
    <property type="term" value="C:phagophore assembly site"/>
    <property type="evidence" value="ECO:0007669"/>
    <property type="project" value="UniProtKB-SubCell"/>
</dbReference>
<dbReference type="InterPro" id="IPR022175">
    <property type="entry name" value="BCAS3_dom"/>
</dbReference>
<feature type="region of interest" description="Disordered" evidence="2">
    <location>
        <begin position="863"/>
        <end position="909"/>
    </location>
</feature>
<feature type="compositionally biased region" description="Basic and acidic residues" evidence="2">
    <location>
        <begin position="1109"/>
        <end position="1120"/>
    </location>
</feature>
<dbReference type="InterPro" id="IPR048382">
    <property type="entry name" value="BCAS3_WD40"/>
</dbReference>
<protein>
    <submittedName>
        <fullName evidence="5">Uncharacterized protein</fullName>
    </submittedName>
</protein>
<gene>
    <name evidence="5" type="ORF">MELIAE_LOCUS11008</name>
</gene>
<evidence type="ECO:0000256" key="1">
    <source>
        <dbReference type="ARBA" id="ARBA00004329"/>
    </source>
</evidence>
<sequence>MSAESPHTRSELRSGPSVVTPQQVTDPSILDNVAGFINDVVPNAYNVLPQESKDQIQWAHFESIEWDEASSPDFDGEKIIPPPLLLVLGYSNGIQVWALPANGEANEIFSWRHGSVRVLRVLPNPYITGALDVEDNFAGKRPLIALCESNTSGSQFCSVGFSSLKTGEQVKVIKFKNPVLDVLANRKSVVVTFTEKIAVFDAFTLEDRLTVTTCYLSPGLQPNPIALGTKWMAYAEKKLNQTKRSSGGNEGEGVQSYTATVLHAAKSLGRGLRELGESVASSLTGNQTFKPGISPNSPQGGGTGDVSQKGIVTVLDIESGNLFVDKSGFPDSVVAHFAAHTDAIVCMHFDPSGLLLLTADKRGHDFHLFRIHPHPAGPALAAVHHLYVLHRGDTTARVQDMCFSPDSRWAAVSSLRGTTHVFPITPYGGNVCLRTHGTPHVVNKMSRFHRSAGLTAEGRSNSPVSLFDIPVNSTYPYNNPRFPPFPHPTVVNPLAQIRQPLYTQNVAVVPQRQPQAGRQRLPSSSEENIALRLATCFAPPRAWIDSAPLPRDPPASKSPAKPVESLFVMSCNGCLVQYDLEPHHSASIPREKVCDESPIDLAVVARAQWVLQRQHNHTDVPLPLSHDSLSYVMQEVQVYKKSRPDHNDDSWLSQVEIVTHAGPHRRLWMGPQFTFKTYTTTNGSPLSMTLMAEALPIDLRRSKPVNMPITKANAVLIESSSANSCEQSLLDNYQKVFEEPGGPCEVQLREDLADAMIESPFTKESGGRCVIVSMMKPPSVAKVVNPLGTVVTVQSEDESEAIQNEEAVILENCDEALFRPVVTPKPVHYTDMVKTHSPDNIVTKNLDSNTEVTVKILSRSEKNVKKIKSRESSPKPAPRKAEKPPKESKSIPKESKTTIKEHKEAKTITKEVKEPRIEKKFICDFSDPFDLPEPTFAEQLMEIPIPEPLDDKLFEEDLKKEFPLLEDSTNIFEDVDSSFNKNNKDSKSRKDVDVFVNPEEHLVEEKSFSKKTRKPKAKLGVKIANVNKENLEKTLEDCSVEISLPAPAKRSWSSVASCKTEPEKILIDSSEQEKILNFVEHFSEENLINIEEETPQVDSLITSTNSLKIDSKSSDDEKISPTETTESSDDSPTTLPQGSSGNDEDAATLKTTAQLSRASKRKLKKKRK</sequence>
<evidence type="ECO:0000259" key="3">
    <source>
        <dbReference type="Pfam" id="PF12490"/>
    </source>
</evidence>
<dbReference type="Pfam" id="PF12490">
    <property type="entry name" value="BCAS3"/>
    <property type="match status" value="1"/>
</dbReference>
<dbReference type="PANTHER" id="PTHR13268:SF0">
    <property type="entry name" value="BCAS3 MICROTUBULE ASSOCIATED CELL MIGRATION FACTOR"/>
    <property type="match status" value="1"/>
</dbReference>